<feature type="transmembrane region" description="Helical" evidence="5">
    <location>
        <begin position="200"/>
        <end position="224"/>
    </location>
</feature>
<dbReference type="InterPro" id="IPR024303">
    <property type="entry name" value="NK_rcpt_2B4_Ig_dom"/>
</dbReference>
<dbReference type="InterPro" id="IPR036179">
    <property type="entry name" value="Ig-like_dom_sf"/>
</dbReference>
<organism evidence="7 8">
    <name type="scientific">Chauna torquata</name>
    <name type="common">Southern screamer</name>
    <dbReference type="NCBI Taxonomy" id="30388"/>
    <lineage>
        <taxon>Eukaryota</taxon>
        <taxon>Metazoa</taxon>
        <taxon>Chordata</taxon>
        <taxon>Craniata</taxon>
        <taxon>Vertebrata</taxon>
        <taxon>Euteleostomi</taxon>
        <taxon>Archelosauria</taxon>
        <taxon>Archosauria</taxon>
        <taxon>Dinosauria</taxon>
        <taxon>Saurischia</taxon>
        <taxon>Theropoda</taxon>
        <taxon>Coelurosauria</taxon>
        <taxon>Aves</taxon>
        <taxon>Neognathae</taxon>
        <taxon>Galloanserae</taxon>
        <taxon>Anseriformes</taxon>
        <taxon>Anhimidae</taxon>
        <taxon>Chauna</taxon>
    </lineage>
</organism>
<dbReference type="PROSITE" id="PS50835">
    <property type="entry name" value="IG_LIKE"/>
    <property type="match status" value="1"/>
</dbReference>
<gene>
    <name evidence="7" type="primary">Cd244</name>
    <name evidence="7" type="ORF">CHATOR_R10862</name>
</gene>
<dbReference type="InterPro" id="IPR013783">
    <property type="entry name" value="Ig-like_fold"/>
</dbReference>
<evidence type="ECO:0000259" key="6">
    <source>
        <dbReference type="PROSITE" id="PS50835"/>
    </source>
</evidence>
<dbReference type="SUPFAM" id="SSF48726">
    <property type="entry name" value="Immunoglobulin"/>
    <property type="match status" value="2"/>
</dbReference>
<keyword evidence="4" id="KW-0325">Glycoprotein</keyword>
<dbReference type="CDD" id="cd00096">
    <property type="entry name" value="Ig"/>
    <property type="match status" value="1"/>
</dbReference>
<dbReference type="Proteomes" id="UP000537522">
    <property type="component" value="Unassembled WGS sequence"/>
</dbReference>
<dbReference type="GO" id="GO:0002323">
    <property type="term" value="P:natural killer cell activation involved in immune response"/>
    <property type="evidence" value="ECO:0007669"/>
    <property type="project" value="TreeGrafter"/>
</dbReference>
<evidence type="ECO:0000256" key="5">
    <source>
        <dbReference type="SAM" id="Phobius"/>
    </source>
</evidence>
<feature type="non-terminal residue" evidence="7">
    <location>
        <position position="329"/>
    </location>
</feature>
<evidence type="ECO:0000256" key="1">
    <source>
        <dbReference type="ARBA" id="ARBA00004370"/>
    </source>
</evidence>
<evidence type="ECO:0000256" key="2">
    <source>
        <dbReference type="ARBA" id="ARBA00022729"/>
    </source>
</evidence>
<dbReference type="Pfam" id="PF11465">
    <property type="entry name" value="Receptor_2B4"/>
    <property type="match status" value="1"/>
</dbReference>
<dbReference type="PANTHER" id="PTHR12080:SF56">
    <property type="entry name" value="NATURAL KILLER CELL RECEPTOR 2B4"/>
    <property type="match status" value="1"/>
</dbReference>
<comment type="caution">
    <text evidence="7">The sequence shown here is derived from an EMBL/GenBank/DDBJ whole genome shotgun (WGS) entry which is preliminary data.</text>
</comment>
<dbReference type="PANTHER" id="PTHR12080">
    <property type="entry name" value="SIGNALING LYMPHOCYTIC ACTIVATION MOLECULE"/>
    <property type="match status" value="1"/>
</dbReference>
<comment type="subcellular location">
    <subcellularLocation>
        <location evidence="1">Membrane</location>
    </subcellularLocation>
</comment>
<accession>A0A7L0JJ71</accession>
<dbReference type="AlphaFoldDB" id="A0A7L0JJ71"/>
<proteinExistence type="predicted"/>
<dbReference type="InterPro" id="IPR007110">
    <property type="entry name" value="Ig-like_dom"/>
</dbReference>
<dbReference type="InterPro" id="IPR015631">
    <property type="entry name" value="CD2/SLAM_rcpt"/>
</dbReference>
<reference evidence="7 8" key="1">
    <citation type="submission" date="2019-09" db="EMBL/GenBank/DDBJ databases">
        <title>Bird 10,000 Genomes (B10K) Project - Family phase.</title>
        <authorList>
            <person name="Zhang G."/>
        </authorList>
    </citation>
    <scope>NUCLEOTIDE SEQUENCE [LARGE SCALE GENOMIC DNA]</scope>
    <source>
        <strain evidence="7">B10K-DU-011-36</strain>
        <tissue evidence="7">Muscle</tissue>
    </source>
</reference>
<name>A0A7L0JJ71_CHATO</name>
<keyword evidence="8" id="KW-1185">Reference proteome</keyword>
<protein>
    <submittedName>
        <fullName evidence="7">CD244 protein</fullName>
    </submittedName>
</protein>
<dbReference type="Gene3D" id="2.60.40.10">
    <property type="entry name" value="Immunoglobulins"/>
    <property type="match status" value="2"/>
</dbReference>
<keyword evidence="5" id="KW-0812">Transmembrane</keyword>
<feature type="non-terminal residue" evidence="7">
    <location>
        <position position="1"/>
    </location>
</feature>
<keyword evidence="2" id="KW-0732">Signal</keyword>
<evidence type="ECO:0000256" key="4">
    <source>
        <dbReference type="ARBA" id="ARBA00023180"/>
    </source>
</evidence>
<evidence type="ECO:0000256" key="3">
    <source>
        <dbReference type="ARBA" id="ARBA00023136"/>
    </source>
</evidence>
<evidence type="ECO:0000313" key="7">
    <source>
        <dbReference type="EMBL" id="NXK44190.1"/>
    </source>
</evidence>
<evidence type="ECO:0000313" key="8">
    <source>
        <dbReference type="Proteomes" id="UP000537522"/>
    </source>
</evidence>
<sequence length="329" mass="35785">GTPGCTDRAVPAGGELRLLLEEPLPAWERVEWRAALDAGFRQRILTASKDEVRLAQGHFSGRATFQLGNLSLQINPVTQADSGNYSADLETASGFIAARCFRVSVWEPIGQPRLEARLLQREQGWCNLSLACTVPGATTVSYSWSHDGEPLGHRNVLWVHGNTTLGIYVCNASNPTSWSTASIDTTAVCLHPAPGLFSIILWWAVAVMLVLAASIVAFVTCWCWQKRRKDSPAAHIDPLTVYEEVGKVRTGQDPNRNSEAAAVGSTIYSMVCTKAQRPGCPQDPESCTIYSAVQPSRKQPLLPCSAPQSPSFKRKTLHPALVSTAYVEV</sequence>
<keyword evidence="3 5" id="KW-0472">Membrane</keyword>
<dbReference type="GO" id="GO:0009897">
    <property type="term" value="C:external side of plasma membrane"/>
    <property type="evidence" value="ECO:0007669"/>
    <property type="project" value="TreeGrafter"/>
</dbReference>
<feature type="domain" description="Ig-like" evidence="6">
    <location>
        <begin position="112"/>
        <end position="186"/>
    </location>
</feature>
<dbReference type="EMBL" id="VXAL01000418">
    <property type="protein sequence ID" value="NXK44190.1"/>
    <property type="molecule type" value="Genomic_DNA"/>
</dbReference>
<dbReference type="GO" id="GO:0042288">
    <property type="term" value="F:MHC class I protein binding"/>
    <property type="evidence" value="ECO:0007669"/>
    <property type="project" value="TreeGrafter"/>
</dbReference>
<keyword evidence="5" id="KW-1133">Transmembrane helix</keyword>